<dbReference type="GO" id="GO:0051213">
    <property type="term" value="F:dioxygenase activity"/>
    <property type="evidence" value="ECO:0007669"/>
    <property type="project" value="UniProtKB-ARBA"/>
</dbReference>
<evidence type="ECO:0000256" key="1">
    <source>
        <dbReference type="ARBA" id="ARBA00001962"/>
    </source>
</evidence>
<dbReference type="GO" id="GO:0046872">
    <property type="term" value="F:metal ion binding"/>
    <property type="evidence" value="ECO:0007669"/>
    <property type="project" value="UniProtKB-KW"/>
</dbReference>
<comment type="caution">
    <text evidence="8">The sequence shown here is derived from an EMBL/GenBank/DDBJ whole genome shotgun (WGS) entry which is preliminary data.</text>
</comment>
<accession>A0A922FBH0</accession>
<dbReference type="Pfam" id="PF14226">
    <property type="entry name" value="DIOX_N"/>
    <property type="match status" value="1"/>
</dbReference>
<keyword evidence="4 6" id="KW-0560">Oxidoreductase</keyword>
<sequence>MADVAAGVTSTYDRMKEVKEFDESKVGVKGLADSGITSIPRFFVHPPETISDLKKPSQACTTKSIPVIDLAHLKYSPLERQKLVAEIKEATATWGFFQVINHGVPVSVLDETINAIGAFHDQPQEVRAKHYKRQESEGVMYATNNDLYRAKAATWHDSLLVWLSPEKVRAKEEEIPEICRKEVLAWESHATKVAEALFELLSEGLGVEAGRFKELGFLAGKLFVGHCYPYCPRPDLTVGITSHTDSGLTVLLQNQVAGLQVKHGDEWVNVELIPGALTINIGDFIQISIYIWQIISNDNYTSVEHRVLANPCKEPRISVVIFFNVGNRGDSEYFGPLEELVSAEKPRLYRKFTVLEFQKNFLSKGLDSKSIIEQFKLPREA</sequence>
<feature type="domain" description="Fe2OG dioxygenase" evidence="7">
    <location>
        <begin position="218"/>
        <end position="325"/>
    </location>
</feature>
<keyword evidence="3 6" id="KW-0479">Metal-binding</keyword>
<evidence type="ECO:0000256" key="6">
    <source>
        <dbReference type="RuleBase" id="RU003682"/>
    </source>
</evidence>
<evidence type="ECO:0000313" key="8">
    <source>
        <dbReference type="EMBL" id="KAG6717431.1"/>
    </source>
</evidence>
<keyword evidence="5 6" id="KW-0408">Iron</keyword>
<comment type="similarity">
    <text evidence="2 6">Belongs to the iron/ascorbate-dependent oxidoreductase family.</text>
</comment>
<dbReference type="PROSITE" id="PS51471">
    <property type="entry name" value="FE2OG_OXY"/>
    <property type="match status" value="1"/>
</dbReference>
<evidence type="ECO:0000256" key="4">
    <source>
        <dbReference type="ARBA" id="ARBA00023002"/>
    </source>
</evidence>
<organism evidence="8 9">
    <name type="scientific">Carya illinoinensis</name>
    <name type="common">Pecan</name>
    <dbReference type="NCBI Taxonomy" id="32201"/>
    <lineage>
        <taxon>Eukaryota</taxon>
        <taxon>Viridiplantae</taxon>
        <taxon>Streptophyta</taxon>
        <taxon>Embryophyta</taxon>
        <taxon>Tracheophyta</taxon>
        <taxon>Spermatophyta</taxon>
        <taxon>Magnoliopsida</taxon>
        <taxon>eudicotyledons</taxon>
        <taxon>Gunneridae</taxon>
        <taxon>Pentapetalae</taxon>
        <taxon>rosids</taxon>
        <taxon>fabids</taxon>
        <taxon>Fagales</taxon>
        <taxon>Juglandaceae</taxon>
        <taxon>Carya</taxon>
    </lineage>
</organism>
<dbReference type="Pfam" id="PF03171">
    <property type="entry name" value="2OG-FeII_Oxy"/>
    <property type="match status" value="1"/>
</dbReference>
<protein>
    <recommendedName>
        <fullName evidence="7">Fe2OG dioxygenase domain-containing protein</fullName>
    </recommendedName>
</protein>
<evidence type="ECO:0000259" key="7">
    <source>
        <dbReference type="PROSITE" id="PS51471"/>
    </source>
</evidence>
<comment type="cofactor">
    <cofactor evidence="1">
        <name>Fe cation</name>
        <dbReference type="ChEBI" id="CHEBI:24875"/>
    </cofactor>
</comment>
<dbReference type="EMBL" id="CM031828">
    <property type="protein sequence ID" value="KAG6717431.1"/>
    <property type="molecule type" value="Genomic_DNA"/>
</dbReference>
<dbReference type="PANTHER" id="PTHR10209">
    <property type="entry name" value="OXIDOREDUCTASE, 2OG-FE II OXYGENASE FAMILY PROTEIN"/>
    <property type="match status" value="1"/>
</dbReference>
<dbReference type="InterPro" id="IPR044861">
    <property type="entry name" value="IPNS-like_FE2OG_OXY"/>
</dbReference>
<dbReference type="PANTHER" id="PTHR10209:SF546">
    <property type="entry name" value="1-AMINOCYCLOPROPANE-1-CARBOXYLATE OXIDASE HOMOLOG 4-LIKE"/>
    <property type="match status" value="1"/>
</dbReference>
<dbReference type="FunFam" id="2.60.120.330:FF:000005">
    <property type="entry name" value="1-aminocyclopropane-1-carboxylate oxidase homolog 1"/>
    <property type="match status" value="1"/>
</dbReference>
<evidence type="ECO:0000256" key="2">
    <source>
        <dbReference type="ARBA" id="ARBA00008056"/>
    </source>
</evidence>
<reference evidence="8" key="1">
    <citation type="submission" date="2021-01" db="EMBL/GenBank/DDBJ databases">
        <authorList>
            <person name="Lovell J.T."/>
            <person name="Bentley N."/>
            <person name="Bhattarai G."/>
            <person name="Jenkins J.W."/>
            <person name="Sreedasyam A."/>
            <person name="Alarcon Y."/>
            <person name="Bock C."/>
            <person name="Boston L."/>
            <person name="Carlson J."/>
            <person name="Cervantes K."/>
            <person name="Clermont K."/>
            <person name="Krom N."/>
            <person name="Kubenka K."/>
            <person name="Mamidi S."/>
            <person name="Mattison C."/>
            <person name="Monteros M."/>
            <person name="Pisani C."/>
            <person name="Plott C."/>
            <person name="Rajasekar S."/>
            <person name="Rhein H.S."/>
            <person name="Rohla C."/>
            <person name="Song M."/>
            <person name="Hilaire R.S."/>
            <person name="Shu S."/>
            <person name="Wells L."/>
            <person name="Wang X."/>
            <person name="Webber J."/>
            <person name="Heerema R.J."/>
            <person name="Klein P."/>
            <person name="Conner P."/>
            <person name="Grauke L."/>
            <person name="Grimwood J."/>
            <person name="Schmutz J."/>
            <person name="Randall J.J."/>
        </authorList>
    </citation>
    <scope>NUCLEOTIDE SEQUENCE</scope>
    <source>
        <tissue evidence="8">Leaf</tissue>
    </source>
</reference>
<evidence type="ECO:0000256" key="5">
    <source>
        <dbReference type="ARBA" id="ARBA00023004"/>
    </source>
</evidence>
<evidence type="ECO:0000256" key="3">
    <source>
        <dbReference type="ARBA" id="ARBA00022723"/>
    </source>
</evidence>
<dbReference type="AlphaFoldDB" id="A0A922FBH0"/>
<gene>
    <name evidence="8" type="ORF">I3842_04G098800</name>
</gene>
<proteinExistence type="inferred from homology"/>
<evidence type="ECO:0000313" key="9">
    <source>
        <dbReference type="Proteomes" id="UP000811246"/>
    </source>
</evidence>
<dbReference type="Proteomes" id="UP000811246">
    <property type="component" value="Chromosome 4"/>
</dbReference>
<dbReference type="InterPro" id="IPR005123">
    <property type="entry name" value="Oxoglu/Fe-dep_dioxygenase_dom"/>
</dbReference>
<dbReference type="InterPro" id="IPR026992">
    <property type="entry name" value="DIOX_N"/>
</dbReference>
<name>A0A922FBH0_CARIL</name>